<feature type="chain" id="PRO_5004651950" description="Extracellular membrane protein CFEM domain-containing protein" evidence="2">
    <location>
        <begin position="24"/>
        <end position="352"/>
    </location>
</feature>
<name>U4L6B6_PYROM</name>
<organism evidence="3 4">
    <name type="scientific">Pyronema omphalodes (strain CBS 100304)</name>
    <name type="common">Pyronema confluens</name>
    <dbReference type="NCBI Taxonomy" id="1076935"/>
    <lineage>
        <taxon>Eukaryota</taxon>
        <taxon>Fungi</taxon>
        <taxon>Dikarya</taxon>
        <taxon>Ascomycota</taxon>
        <taxon>Pezizomycotina</taxon>
        <taxon>Pezizomycetes</taxon>
        <taxon>Pezizales</taxon>
        <taxon>Pyronemataceae</taxon>
        <taxon>Pyronema</taxon>
    </lineage>
</organism>
<proteinExistence type="predicted"/>
<protein>
    <recommendedName>
        <fullName evidence="5">Extracellular membrane protein CFEM domain-containing protein</fullName>
    </recommendedName>
</protein>
<dbReference type="AlphaFoldDB" id="U4L6B6"/>
<evidence type="ECO:0000256" key="1">
    <source>
        <dbReference type="SAM" id="Phobius"/>
    </source>
</evidence>
<feature type="transmembrane region" description="Helical" evidence="1">
    <location>
        <begin position="217"/>
        <end position="242"/>
    </location>
</feature>
<dbReference type="OrthoDB" id="10492997at2759"/>
<dbReference type="Proteomes" id="UP000018144">
    <property type="component" value="Unassembled WGS sequence"/>
</dbReference>
<keyword evidence="4" id="KW-1185">Reference proteome</keyword>
<gene>
    <name evidence="3" type="ORF">PCON_12494</name>
</gene>
<evidence type="ECO:0008006" key="5">
    <source>
        <dbReference type="Google" id="ProtNLM"/>
    </source>
</evidence>
<keyword evidence="1" id="KW-0472">Membrane</keyword>
<accession>U4L6B6</accession>
<evidence type="ECO:0000256" key="2">
    <source>
        <dbReference type="SAM" id="SignalP"/>
    </source>
</evidence>
<evidence type="ECO:0000313" key="3">
    <source>
        <dbReference type="EMBL" id="CCX12900.1"/>
    </source>
</evidence>
<keyword evidence="2" id="KW-0732">Signal</keyword>
<dbReference type="EMBL" id="HF935726">
    <property type="protein sequence ID" value="CCX12900.1"/>
    <property type="molecule type" value="Genomic_DNA"/>
</dbReference>
<sequence>MKVGRLSSALYAALLLFSTSAIGSKVDSTITLGPTAFASLAKRADKVMKIECDAAFCVKNLDRKCECGWYCYPEDSETLGEACVNIQKTKTVTVGIVVTISKVMSETHIITEVVTTTQNVLTKTLTVSPSGINAGVPRKVRRQLPSGVTEPASRFYHYATVTAVFSSITEEILQTTVESTTTSTATVSKITGTVFTTVAPSPTQEPSAGSAQNNKDIIPVIVGASIGGAGCIALIASVALFWRARNHKLAAADATSKALMESNTPNSEPPEIGSSTSPYVPIGQTGVTYIHDQADLDNRIGPYSPSLPSPVDGVASFSELDIHHISELPGSEIPQRSVRNSAASGFVATKFI</sequence>
<keyword evidence="1" id="KW-0812">Transmembrane</keyword>
<feature type="signal peptide" evidence="2">
    <location>
        <begin position="1"/>
        <end position="23"/>
    </location>
</feature>
<keyword evidence="1" id="KW-1133">Transmembrane helix</keyword>
<reference evidence="3 4" key="1">
    <citation type="journal article" date="2013" name="PLoS Genet.">
        <title>The genome and development-dependent transcriptomes of Pyronema confluens: a window into fungal evolution.</title>
        <authorList>
            <person name="Traeger S."/>
            <person name="Altegoer F."/>
            <person name="Freitag M."/>
            <person name="Gabaldon T."/>
            <person name="Kempken F."/>
            <person name="Kumar A."/>
            <person name="Marcet-Houben M."/>
            <person name="Poggeler S."/>
            <person name="Stajich J.E."/>
            <person name="Nowrousian M."/>
        </authorList>
    </citation>
    <scope>NUCLEOTIDE SEQUENCE [LARGE SCALE GENOMIC DNA]</scope>
    <source>
        <strain evidence="4">CBS 100304</strain>
        <tissue evidence="3">Vegetative mycelium</tissue>
    </source>
</reference>
<evidence type="ECO:0000313" key="4">
    <source>
        <dbReference type="Proteomes" id="UP000018144"/>
    </source>
</evidence>